<evidence type="ECO:0000256" key="1">
    <source>
        <dbReference type="SAM" id="SignalP"/>
    </source>
</evidence>
<name>A0ABY4WKB6_9BACL</name>
<feature type="chain" id="PRO_5046250239" evidence="1">
    <location>
        <begin position="24"/>
        <end position="424"/>
    </location>
</feature>
<reference evidence="2" key="1">
    <citation type="submission" date="2022-06" db="EMBL/GenBank/DDBJ databases">
        <title>Genome sequencing of Brevibacillus sp. BB3-R1.</title>
        <authorList>
            <person name="Heo J."/>
            <person name="Lee D."/>
            <person name="Won M."/>
            <person name="Han B.-H."/>
            <person name="Hong S.-B."/>
            <person name="Kwon S.-W."/>
        </authorList>
    </citation>
    <scope>NUCLEOTIDE SEQUENCE</scope>
    <source>
        <strain evidence="2">BB3-R1</strain>
    </source>
</reference>
<dbReference type="Proteomes" id="UP001056500">
    <property type="component" value="Chromosome"/>
</dbReference>
<dbReference type="RefSeq" id="WP_251874227.1">
    <property type="nucleotide sequence ID" value="NZ_CP098755.1"/>
</dbReference>
<accession>A0ABY4WKB6</accession>
<gene>
    <name evidence="2" type="ORF">NDK47_07480</name>
</gene>
<feature type="signal peptide" evidence="1">
    <location>
        <begin position="1"/>
        <end position="23"/>
    </location>
</feature>
<proteinExistence type="predicted"/>
<protein>
    <submittedName>
        <fullName evidence="2">Uncharacterized protein</fullName>
    </submittedName>
</protein>
<keyword evidence="3" id="KW-1185">Reference proteome</keyword>
<sequence length="424" mass="46785">MWKKGSAVLLALTLVLTGCSGQAALVRDSVVASLEKPNYDYQGSLKLVGDVDKLPEALGEKADAEGIAVLNALKAGVSVKGSQLDLNNTKLQLEVNDDKLLRDNGLWTGDKKAGIELIVGGNDLYVKSPLDKKYLKLDANNPGNMMMGAPEESALDPAKLKSYQEKINKLTMDFTKKYIAKYGYKLSNVKNAGTETVELPNGEKVKATHITINLDTKELIQMFFYTANDAVANQDVKAFAIDLLVLTKQLEEDLTPDAKKTTDAEKKAYAETTVTASLTAAKAWLDKEGKTYTPEKIIEMGKEQGFHGVNWTLDYYIDEAKMPIRQKSTLNVSFVTDPTKKDQKPITLGLEGDTLSYNFGKATKYEVPAKDAFVTVEQLKKDEKAKEAFDQKGFFRSFVETLTFEPDWDEEWDAVEDAATAVGQ</sequence>
<evidence type="ECO:0000313" key="3">
    <source>
        <dbReference type="Proteomes" id="UP001056500"/>
    </source>
</evidence>
<keyword evidence="1" id="KW-0732">Signal</keyword>
<organism evidence="2 3">
    <name type="scientific">Brevibacillus ruminantium</name>
    <dbReference type="NCBI Taxonomy" id="2950604"/>
    <lineage>
        <taxon>Bacteria</taxon>
        <taxon>Bacillati</taxon>
        <taxon>Bacillota</taxon>
        <taxon>Bacilli</taxon>
        <taxon>Bacillales</taxon>
        <taxon>Paenibacillaceae</taxon>
        <taxon>Brevibacillus</taxon>
    </lineage>
</organism>
<dbReference type="PROSITE" id="PS51257">
    <property type="entry name" value="PROKAR_LIPOPROTEIN"/>
    <property type="match status" value="1"/>
</dbReference>
<dbReference type="EMBL" id="CP098755">
    <property type="protein sequence ID" value="USG67124.1"/>
    <property type="molecule type" value="Genomic_DNA"/>
</dbReference>
<evidence type="ECO:0000313" key="2">
    <source>
        <dbReference type="EMBL" id="USG67124.1"/>
    </source>
</evidence>